<dbReference type="Proteomes" id="UP000800235">
    <property type="component" value="Unassembled WGS sequence"/>
</dbReference>
<reference evidence="1" key="1">
    <citation type="journal article" date="2020" name="Stud. Mycol.">
        <title>101 Dothideomycetes genomes: a test case for predicting lifestyles and emergence of pathogens.</title>
        <authorList>
            <person name="Haridas S."/>
            <person name="Albert R."/>
            <person name="Binder M."/>
            <person name="Bloem J."/>
            <person name="Labutti K."/>
            <person name="Salamov A."/>
            <person name="Andreopoulos B."/>
            <person name="Baker S."/>
            <person name="Barry K."/>
            <person name="Bills G."/>
            <person name="Bluhm B."/>
            <person name="Cannon C."/>
            <person name="Castanera R."/>
            <person name="Culley D."/>
            <person name="Daum C."/>
            <person name="Ezra D."/>
            <person name="Gonzalez J."/>
            <person name="Henrissat B."/>
            <person name="Kuo A."/>
            <person name="Liang C."/>
            <person name="Lipzen A."/>
            <person name="Lutzoni F."/>
            <person name="Magnuson J."/>
            <person name="Mondo S."/>
            <person name="Nolan M."/>
            <person name="Ohm R."/>
            <person name="Pangilinan J."/>
            <person name="Park H.-J."/>
            <person name="Ramirez L."/>
            <person name="Alfaro M."/>
            <person name="Sun H."/>
            <person name="Tritt A."/>
            <person name="Yoshinaga Y."/>
            <person name="Zwiers L.-H."/>
            <person name="Turgeon B."/>
            <person name="Goodwin S."/>
            <person name="Spatafora J."/>
            <person name="Crous P."/>
            <person name="Grigoriev I."/>
        </authorList>
    </citation>
    <scope>NUCLEOTIDE SEQUENCE</scope>
    <source>
        <strain evidence="1">CBS 130266</strain>
    </source>
</reference>
<dbReference type="AlphaFoldDB" id="A0A9P4P1H5"/>
<sequence>MPSFMPIHYQQDPVMLAISPGSDYTLLFILYPLEVELRVVFREGGSCLALILGSAAANHAVCSSPSFMATENILPHSSSRGGGHARRWASRRCRCFDGVWILDLALVNCGSVARFAHVTHDLSYPYPVLARPPSIVVLFWSLFAAPPAA</sequence>
<dbReference type="EMBL" id="MU007014">
    <property type="protein sequence ID" value="KAF2435208.1"/>
    <property type="molecule type" value="Genomic_DNA"/>
</dbReference>
<comment type="caution">
    <text evidence="1">The sequence shown here is derived from an EMBL/GenBank/DDBJ whole genome shotgun (WGS) entry which is preliminary data.</text>
</comment>
<proteinExistence type="predicted"/>
<protein>
    <submittedName>
        <fullName evidence="1">Uncharacterized protein</fullName>
    </submittedName>
</protein>
<organism evidence="1 2">
    <name type="scientific">Tothia fuscella</name>
    <dbReference type="NCBI Taxonomy" id="1048955"/>
    <lineage>
        <taxon>Eukaryota</taxon>
        <taxon>Fungi</taxon>
        <taxon>Dikarya</taxon>
        <taxon>Ascomycota</taxon>
        <taxon>Pezizomycotina</taxon>
        <taxon>Dothideomycetes</taxon>
        <taxon>Pleosporomycetidae</taxon>
        <taxon>Venturiales</taxon>
        <taxon>Cylindrosympodiaceae</taxon>
        <taxon>Tothia</taxon>
    </lineage>
</organism>
<keyword evidence="2" id="KW-1185">Reference proteome</keyword>
<evidence type="ECO:0000313" key="2">
    <source>
        <dbReference type="Proteomes" id="UP000800235"/>
    </source>
</evidence>
<accession>A0A9P4P1H5</accession>
<evidence type="ECO:0000313" key="1">
    <source>
        <dbReference type="EMBL" id="KAF2435208.1"/>
    </source>
</evidence>
<gene>
    <name evidence="1" type="ORF">EJ08DRAFT_393451</name>
</gene>
<name>A0A9P4P1H5_9PEZI</name>